<comment type="caution">
    <text evidence="2">The sequence shown here is derived from an EMBL/GenBank/DDBJ whole genome shotgun (WGS) entry which is preliminary data.</text>
</comment>
<dbReference type="InterPro" id="IPR036397">
    <property type="entry name" value="RNaseH_sf"/>
</dbReference>
<sequence>MKQAYRVPFKRNSDRVKDQRVEYVQIIFEIEGWPVPHEIIFVDEAGFNLTKRRRRGRNIIGHRAIVDVPGVLHRHAIIGPYNTRLLLAFLDGLREHVFQLDLREPAQPEQPHYVVVWDNISFHRAALVCDWFTNNPRFSNIFLPAYYPFLNPIEEFLSAWRWKAMEEACLDISIDACQVWIRHAIGFYSRCLARANIACDVDEILWPDPEQRRDAEVEYFFLQLCCVVHE</sequence>
<dbReference type="AlphaFoldDB" id="A0A9W7WN78"/>
<accession>A0A9W7WN78</accession>
<evidence type="ECO:0000313" key="3">
    <source>
        <dbReference type="Proteomes" id="UP001059041"/>
    </source>
</evidence>
<dbReference type="Gene3D" id="3.30.420.10">
    <property type="entry name" value="Ribonuclease H-like superfamily/Ribonuclease H"/>
    <property type="match status" value="1"/>
</dbReference>
<organism evidence="2 3">
    <name type="scientific">Triplophysa rosa</name>
    <name type="common">Cave loach</name>
    <dbReference type="NCBI Taxonomy" id="992332"/>
    <lineage>
        <taxon>Eukaryota</taxon>
        <taxon>Metazoa</taxon>
        <taxon>Chordata</taxon>
        <taxon>Craniata</taxon>
        <taxon>Vertebrata</taxon>
        <taxon>Euteleostomi</taxon>
        <taxon>Actinopterygii</taxon>
        <taxon>Neopterygii</taxon>
        <taxon>Teleostei</taxon>
        <taxon>Ostariophysi</taxon>
        <taxon>Cypriniformes</taxon>
        <taxon>Nemacheilidae</taxon>
        <taxon>Triplophysa</taxon>
    </lineage>
</organism>
<reference evidence="2" key="1">
    <citation type="submission" date="2021-02" db="EMBL/GenBank/DDBJ databases">
        <title>Comparative genomics reveals that relaxation of natural selection precedes convergent phenotypic evolution of cavefish.</title>
        <authorList>
            <person name="Peng Z."/>
        </authorList>
    </citation>
    <scope>NUCLEOTIDE SEQUENCE</scope>
    <source>
        <tissue evidence="2">Muscle</tissue>
    </source>
</reference>
<keyword evidence="3" id="KW-1185">Reference proteome</keyword>
<dbReference type="InterPro" id="IPR038717">
    <property type="entry name" value="Tc1-like_DDE_dom"/>
</dbReference>
<gene>
    <name evidence="2" type="ORF">IRJ41_004492</name>
</gene>
<dbReference type="GO" id="GO:0003676">
    <property type="term" value="F:nucleic acid binding"/>
    <property type="evidence" value="ECO:0007669"/>
    <property type="project" value="InterPro"/>
</dbReference>
<proteinExistence type="predicted"/>
<protein>
    <recommendedName>
        <fullName evidence="1">Tc1-like transposase DDE domain-containing protein</fullName>
    </recommendedName>
</protein>
<name>A0A9W7WN78_TRIRA</name>
<evidence type="ECO:0000313" key="2">
    <source>
        <dbReference type="EMBL" id="KAI7805312.1"/>
    </source>
</evidence>
<dbReference type="EMBL" id="JAFHDT010000009">
    <property type="protein sequence ID" value="KAI7805312.1"/>
    <property type="molecule type" value="Genomic_DNA"/>
</dbReference>
<evidence type="ECO:0000259" key="1">
    <source>
        <dbReference type="Pfam" id="PF13358"/>
    </source>
</evidence>
<feature type="domain" description="Tc1-like transposase DDE" evidence="1">
    <location>
        <begin position="39"/>
        <end position="159"/>
    </location>
</feature>
<dbReference type="Proteomes" id="UP001059041">
    <property type="component" value="Linkage Group LG9"/>
</dbReference>
<dbReference type="Pfam" id="PF13358">
    <property type="entry name" value="DDE_3"/>
    <property type="match status" value="1"/>
</dbReference>